<evidence type="ECO:0000259" key="8">
    <source>
        <dbReference type="PROSITE" id="PS51057"/>
    </source>
</evidence>
<evidence type="ECO:0000256" key="3">
    <source>
        <dbReference type="ARBA" id="ARBA00022724"/>
    </source>
</evidence>
<dbReference type="InterPro" id="IPR036388">
    <property type="entry name" value="WH-like_DNA-bd_sf"/>
</dbReference>
<dbReference type="Pfam" id="PF00292">
    <property type="entry name" value="PAX"/>
    <property type="match status" value="1"/>
</dbReference>
<evidence type="ECO:0000313" key="9">
    <source>
        <dbReference type="Proteomes" id="UP000887565"/>
    </source>
</evidence>
<proteinExistence type="predicted"/>
<keyword evidence="7" id="KW-0539">Nucleus</keyword>
<evidence type="ECO:0000256" key="1">
    <source>
        <dbReference type="ARBA" id="ARBA00004123"/>
    </source>
</evidence>
<keyword evidence="4" id="KW-0805">Transcription regulation</keyword>
<name>A0A915IPK1_ROMCU</name>
<dbReference type="WBParaSite" id="nRc.2.0.1.t16118-RA">
    <property type="protein sequence ID" value="nRc.2.0.1.t16118-RA"/>
    <property type="gene ID" value="nRc.2.0.1.g16118"/>
</dbReference>
<dbReference type="AlphaFoldDB" id="A0A915IPK1"/>
<dbReference type="PROSITE" id="PS51057">
    <property type="entry name" value="PAIRED_2"/>
    <property type="match status" value="1"/>
</dbReference>
<dbReference type="PRINTS" id="PR00027">
    <property type="entry name" value="PAIREDBOX"/>
</dbReference>
<evidence type="ECO:0000256" key="4">
    <source>
        <dbReference type="ARBA" id="ARBA00023015"/>
    </source>
</evidence>
<keyword evidence="9" id="KW-1185">Reference proteome</keyword>
<comment type="subcellular location">
    <subcellularLocation>
        <location evidence="1">Nucleus</location>
    </subcellularLocation>
</comment>
<dbReference type="InterPro" id="IPR001523">
    <property type="entry name" value="Paired_dom"/>
</dbReference>
<dbReference type="PANTHER" id="PTHR45636">
    <property type="entry name" value="PAIRED BOX PROTEIN PAX-6-RELATED-RELATED"/>
    <property type="match status" value="1"/>
</dbReference>
<evidence type="ECO:0000256" key="5">
    <source>
        <dbReference type="ARBA" id="ARBA00023125"/>
    </source>
</evidence>
<evidence type="ECO:0000256" key="2">
    <source>
        <dbReference type="ARBA" id="ARBA00022473"/>
    </source>
</evidence>
<dbReference type="SUPFAM" id="SSF46689">
    <property type="entry name" value="Homeodomain-like"/>
    <property type="match status" value="1"/>
</dbReference>
<keyword evidence="5" id="KW-0238">DNA-binding</keyword>
<keyword evidence="6" id="KW-0804">Transcription</keyword>
<evidence type="ECO:0000256" key="6">
    <source>
        <dbReference type="ARBA" id="ARBA00023163"/>
    </source>
</evidence>
<dbReference type="GO" id="GO:0000978">
    <property type="term" value="F:RNA polymerase II cis-regulatory region sequence-specific DNA binding"/>
    <property type="evidence" value="ECO:0007669"/>
    <property type="project" value="TreeGrafter"/>
</dbReference>
<organism evidence="9 10">
    <name type="scientific">Romanomermis culicivorax</name>
    <name type="common">Nematode worm</name>
    <dbReference type="NCBI Taxonomy" id="13658"/>
    <lineage>
        <taxon>Eukaryota</taxon>
        <taxon>Metazoa</taxon>
        <taxon>Ecdysozoa</taxon>
        <taxon>Nematoda</taxon>
        <taxon>Enoplea</taxon>
        <taxon>Dorylaimia</taxon>
        <taxon>Mermithida</taxon>
        <taxon>Mermithoidea</taxon>
        <taxon>Mermithidae</taxon>
        <taxon>Romanomermis</taxon>
    </lineage>
</organism>
<accession>A0A915IPK1</accession>
<feature type="domain" description="Paired" evidence="8">
    <location>
        <begin position="1"/>
        <end position="50"/>
    </location>
</feature>
<keyword evidence="3" id="KW-0563">Paired box</keyword>
<evidence type="ECO:0000256" key="7">
    <source>
        <dbReference type="ARBA" id="ARBA00023242"/>
    </source>
</evidence>
<sequence>MPLREKIVELAKQGLKPCQISKQLRVSHGCVSKLLTRYITESSKCSQQRI</sequence>
<dbReference type="InterPro" id="IPR043565">
    <property type="entry name" value="PAX_fam"/>
</dbReference>
<keyword evidence="2" id="KW-0217">Developmental protein</keyword>
<dbReference type="InterPro" id="IPR009057">
    <property type="entry name" value="Homeodomain-like_sf"/>
</dbReference>
<dbReference type="Proteomes" id="UP000887565">
    <property type="component" value="Unplaced"/>
</dbReference>
<dbReference type="Gene3D" id="1.10.10.10">
    <property type="entry name" value="Winged helix-like DNA-binding domain superfamily/Winged helix DNA-binding domain"/>
    <property type="match status" value="1"/>
</dbReference>
<dbReference type="GO" id="GO:0005634">
    <property type="term" value="C:nucleus"/>
    <property type="evidence" value="ECO:0007669"/>
    <property type="project" value="UniProtKB-SubCell"/>
</dbReference>
<evidence type="ECO:0000313" key="10">
    <source>
        <dbReference type="WBParaSite" id="nRc.2.0.1.t16118-RA"/>
    </source>
</evidence>
<protein>
    <submittedName>
        <fullName evidence="10">Paired domain-containing protein</fullName>
    </submittedName>
</protein>
<reference evidence="10" key="1">
    <citation type="submission" date="2022-11" db="UniProtKB">
        <authorList>
            <consortium name="WormBaseParasite"/>
        </authorList>
    </citation>
    <scope>IDENTIFICATION</scope>
</reference>
<dbReference type="GO" id="GO:0000981">
    <property type="term" value="F:DNA-binding transcription factor activity, RNA polymerase II-specific"/>
    <property type="evidence" value="ECO:0007669"/>
    <property type="project" value="TreeGrafter"/>
</dbReference>